<dbReference type="PANTHER" id="PTHR15811">
    <property type="entry name" value="MTH938 DOMAIN-CONTAINING PROTEIN"/>
    <property type="match status" value="1"/>
</dbReference>
<dbReference type="STRING" id="1156395.DBT_0201"/>
<dbReference type="InterPro" id="IPR007523">
    <property type="entry name" value="NDUFAF3/AAMDC"/>
</dbReference>
<dbReference type="GO" id="GO:0005737">
    <property type="term" value="C:cytoplasm"/>
    <property type="evidence" value="ECO:0007669"/>
    <property type="project" value="TreeGrafter"/>
</dbReference>
<proteinExistence type="predicted"/>
<sequence length="106" mass="11861">MTIQGHTYTSDLKIIRGEIHPNWWRKEGHSLCLEDIKDITEAMPKLLIVGLGAYGVMKIPSTVMEELNSLGIECRAFPTAEAVKVFNQLFKELGKDQVSGAFHLTC</sequence>
<dbReference type="Gene3D" id="3.40.1230.10">
    <property type="entry name" value="MTH938-like"/>
    <property type="match status" value="1"/>
</dbReference>
<dbReference type="Pfam" id="PF04430">
    <property type="entry name" value="DUF498"/>
    <property type="match status" value="1"/>
</dbReference>
<dbReference type="PANTHER" id="PTHR15811:SF5">
    <property type="entry name" value="MTH938 DOMAIN-CONTAINING PROTEIN"/>
    <property type="match status" value="1"/>
</dbReference>
<evidence type="ECO:0000313" key="2">
    <source>
        <dbReference type="Proteomes" id="UP000093080"/>
    </source>
</evidence>
<evidence type="ECO:0000313" key="1">
    <source>
        <dbReference type="EMBL" id="OCC16384.1"/>
    </source>
</evidence>
<keyword evidence="2" id="KW-1185">Reference proteome</keyword>
<name>A0A1B9F941_9BACT</name>
<dbReference type="InterPro" id="IPR036748">
    <property type="entry name" value="MTH938-like_sf"/>
</dbReference>
<reference evidence="1 2" key="1">
    <citation type="submission" date="2016-06" db="EMBL/GenBank/DDBJ databases">
        <title>Respiratory ammonification of nitrate coupled to the oxidation of elemental sulfur in deep-sea autotrophic thermophilic bacteria.</title>
        <authorList>
            <person name="Slobodkina G.B."/>
            <person name="Mardanov A.V."/>
            <person name="Ravin N.V."/>
            <person name="Frolova A.A."/>
            <person name="Viryasiv M.B."/>
            <person name="Chernyh N.A."/>
            <person name="Bonch-Osmolovskaya E.A."/>
            <person name="Slobodkin A.I."/>
        </authorList>
    </citation>
    <scope>NUCLEOTIDE SEQUENCE [LARGE SCALE GENOMIC DNA]</scope>
    <source>
        <strain evidence="1 2">S69</strain>
    </source>
</reference>
<accession>A0A1B9F941</accession>
<evidence type="ECO:0008006" key="3">
    <source>
        <dbReference type="Google" id="ProtNLM"/>
    </source>
</evidence>
<dbReference type="EMBL" id="MAGO01000001">
    <property type="protein sequence ID" value="OCC16384.1"/>
    <property type="molecule type" value="Genomic_DNA"/>
</dbReference>
<dbReference type="SUPFAM" id="SSF64076">
    <property type="entry name" value="MTH938-like"/>
    <property type="match status" value="1"/>
</dbReference>
<dbReference type="Proteomes" id="UP000093080">
    <property type="component" value="Unassembled WGS sequence"/>
</dbReference>
<comment type="caution">
    <text evidence="1">The sequence shown here is derived from an EMBL/GenBank/DDBJ whole genome shotgun (WGS) entry which is preliminary data.</text>
</comment>
<dbReference type="AlphaFoldDB" id="A0A1B9F941"/>
<gene>
    <name evidence="1" type="ORF">DBT_0201</name>
</gene>
<organism evidence="1 2">
    <name type="scientific">Dissulfuribacter thermophilus</name>
    <dbReference type="NCBI Taxonomy" id="1156395"/>
    <lineage>
        <taxon>Bacteria</taxon>
        <taxon>Pseudomonadati</taxon>
        <taxon>Thermodesulfobacteriota</taxon>
        <taxon>Dissulfuribacteria</taxon>
        <taxon>Dissulfuribacterales</taxon>
        <taxon>Dissulfuribacteraceae</taxon>
        <taxon>Dissulfuribacter</taxon>
    </lineage>
</organism>
<protein>
    <recommendedName>
        <fullName evidence="3">Dinitrogenase iron-molybdenum cofactor biosynthesis domain-containing protein</fullName>
    </recommendedName>
</protein>